<accession>K0PZD6</accession>
<comment type="caution">
    <text evidence="3">The sequence shown here is derived from an EMBL/GenBank/DDBJ whole genome shotgun (WGS) entry which is preliminary data.</text>
</comment>
<dbReference type="Gene3D" id="3.30.70.100">
    <property type="match status" value="1"/>
</dbReference>
<dbReference type="eggNOG" id="COG2608">
    <property type="taxonomic scope" value="Bacteria"/>
</dbReference>
<dbReference type="STRING" id="1211777.BN77_3916"/>
<protein>
    <recommendedName>
        <fullName evidence="2">HMA domain-containing protein</fullName>
    </recommendedName>
</protein>
<feature type="domain" description="HMA" evidence="2">
    <location>
        <begin position="1"/>
        <end position="63"/>
    </location>
</feature>
<dbReference type="SUPFAM" id="SSF55008">
    <property type="entry name" value="HMA, heavy metal-associated domain"/>
    <property type="match status" value="1"/>
</dbReference>
<dbReference type="Proteomes" id="UP000009319">
    <property type="component" value="Unassembled WGS sequence"/>
</dbReference>
<dbReference type="InterPro" id="IPR017969">
    <property type="entry name" value="Heavy-metal-associated_CS"/>
</dbReference>
<dbReference type="InterPro" id="IPR006121">
    <property type="entry name" value="HMA_dom"/>
</dbReference>
<gene>
    <name evidence="3" type="ORF">BN77_3916</name>
</gene>
<evidence type="ECO:0000313" key="3">
    <source>
        <dbReference type="EMBL" id="CCM76877.1"/>
    </source>
</evidence>
<proteinExistence type="predicted"/>
<organism evidence="3 4">
    <name type="scientific">Rhizobium mesoamericanum STM3625</name>
    <dbReference type="NCBI Taxonomy" id="1211777"/>
    <lineage>
        <taxon>Bacteria</taxon>
        <taxon>Pseudomonadati</taxon>
        <taxon>Pseudomonadota</taxon>
        <taxon>Alphaproteobacteria</taxon>
        <taxon>Hyphomicrobiales</taxon>
        <taxon>Rhizobiaceae</taxon>
        <taxon>Rhizobium/Agrobacterium group</taxon>
        <taxon>Rhizobium</taxon>
    </lineage>
</organism>
<dbReference type="CDD" id="cd00371">
    <property type="entry name" value="HMA"/>
    <property type="match status" value="1"/>
</dbReference>
<keyword evidence="4" id="KW-1185">Reference proteome</keyword>
<name>K0PZD6_9HYPH</name>
<dbReference type="GO" id="GO:0046872">
    <property type="term" value="F:metal ion binding"/>
    <property type="evidence" value="ECO:0007669"/>
    <property type="project" value="UniProtKB-KW"/>
</dbReference>
<evidence type="ECO:0000313" key="4">
    <source>
        <dbReference type="Proteomes" id="UP000009319"/>
    </source>
</evidence>
<dbReference type="AlphaFoldDB" id="K0PZD6"/>
<reference evidence="3 4" key="1">
    <citation type="journal article" date="2013" name="Genome Announc.">
        <title>Draft Genome Sequence of Rhizobium mesoamericanum STM3625, a Nitrogen-Fixing Symbiont of Mimosa pudica Isolated in French Guiana (South America).</title>
        <authorList>
            <person name="Moulin L."/>
            <person name="Mornico D."/>
            <person name="Melkonian R."/>
            <person name="Klonowska A."/>
        </authorList>
    </citation>
    <scope>NUCLEOTIDE SEQUENCE [LARGE SCALE GENOMIC DNA]</scope>
    <source>
        <strain evidence="3 4">STM3625</strain>
    </source>
</reference>
<dbReference type="Pfam" id="PF00403">
    <property type="entry name" value="HMA"/>
    <property type="match status" value="1"/>
</dbReference>
<dbReference type="InterPro" id="IPR036163">
    <property type="entry name" value="HMA_dom_sf"/>
</dbReference>
<keyword evidence="1" id="KW-0479">Metal-binding</keyword>
<dbReference type="EMBL" id="CANI01000027">
    <property type="protein sequence ID" value="CCM76877.1"/>
    <property type="molecule type" value="Genomic_DNA"/>
</dbReference>
<sequence length="67" mass="7075">MYEFSIQNMTCGHCAGTVEKAIKATDPTALAKVDLPTRTAKVETTVDPATIAAAIENAGYPNSFKSL</sequence>
<dbReference type="PROSITE" id="PS50846">
    <property type="entry name" value="HMA_2"/>
    <property type="match status" value="1"/>
</dbReference>
<dbReference type="RefSeq" id="WP_007534582.1">
    <property type="nucleotide sequence ID" value="NZ_HF536772.1"/>
</dbReference>
<dbReference type="PROSITE" id="PS01047">
    <property type="entry name" value="HMA_1"/>
    <property type="match status" value="1"/>
</dbReference>
<evidence type="ECO:0000259" key="2">
    <source>
        <dbReference type="PROSITE" id="PS50846"/>
    </source>
</evidence>
<dbReference type="HOGENOM" id="CLU_134973_5_0_5"/>
<evidence type="ECO:0000256" key="1">
    <source>
        <dbReference type="ARBA" id="ARBA00022723"/>
    </source>
</evidence>